<protein>
    <recommendedName>
        <fullName evidence="3">PIN domain-containing protein</fullName>
    </recommendedName>
</protein>
<dbReference type="AlphaFoldDB" id="A0A1H3E922"/>
<name>A0A1H3E922_9RHOB</name>
<dbReference type="OrthoDB" id="338425at2"/>
<dbReference type="STRING" id="564137.SAMN04488238_11912"/>
<accession>A0A1H3E922</accession>
<sequence length="164" mass="18864">MMYLLDANTLIEAHDTFYPVDRMKPFWDWVQAQAEAGSIKMPWEVHEEFTGDGLHVQWINEPDVKAALILDEEVNPELIQQVINEGYQGADPAFDDIEHTKYGKDPFLAAYALVDPNNRTVVTRERSKRTKRLGSTKLPDACDDLGINWVDDFQLYRAMNFTVT</sequence>
<proteinExistence type="predicted"/>
<organism evidence="1 2">
    <name type="scientific">Roseicitreum antarcticum</name>
    <dbReference type="NCBI Taxonomy" id="564137"/>
    <lineage>
        <taxon>Bacteria</taxon>
        <taxon>Pseudomonadati</taxon>
        <taxon>Pseudomonadota</taxon>
        <taxon>Alphaproteobacteria</taxon>
        <taxon>Rhodobacterales</taxon>
        <taxon>Paracoccaceae</taxon>
        <taxon>Roseicitreum</taxon>
    </lineage>
</organism>
<dbReference type="RefSeq" id="WP_092892233.1">
    <property type="nucleotide sequence ID" value="NZ_CP061501.1"/>
</dbReference>
<dbReference type="EMBL" id="FNOM01000019">
    <property type="protein sequence ID" value="SDX75262.1"/>
    <property type="molecule type" value="Genomic_DNA"/>
</dbReference>
<dbReference type="Proteomes" id="UP000198539">
    <property type="component" value="Unassembled WGS sequence"/>
</dbReference>
<evidence type="ECO:0000313" key="1">
    <source>
        <dbReference type="EMBL" id="SDX75262.1"/>
    </source>
</evidence>
<evidence type="ECO:0008006" key="3">
    <source>
        <dbReference type="Google" id="ProtNLM"/>
    </source>
</evidence>
<gene>
    <name evidence="1" type="ORF">SAMN04488238_11912</name>
</gene>
<reference evidence="1 2" key="1">
    <citation type="submission" date="2016-10" db="EMBL/GenBank/DDBJ databases">
        <authorList>
            <person name="de Groot N.N."/>
        </authorList>
    </citation>
    <scope>NUCLEOTIDE SEQUENCE [LARGE SCALE GENOMIC DNA]</scope>
    <source>
        <strain evidence="1 2">CGMCC 1.8894</strain>
    </source>
</reference>
<dbReference type="Pfam" id="PF14367">
    <property type="entry name" value="DUF4411"/>
    <property type="match status" value="1"/>
</dbReference>
<keyword evidence="2" id="KW-1185">Reference proteome</keyword>
<dbReference type="InterPro" id="IPR016541">
    <property type="entry name" value="UCP008505"/>
</dbReference>
<evidence type="ECO:0000313" key="2">
    <source>
        <dbReference type="Proteomes" id="UP000198539"/>
    </source>
</evidence>